<keyword evidence="9" id="KW-0119">Carbohydrate metabolism</keyword>
<dbReference type="InterPro" id="IPR013320">
    <property type="entry name" value="ConA-like_dom_sf"/>
</dbReference>
<accession>A0A1S8NDI7</accession>
<dbReference type="Pfam" id="PF08244">
    <property type="entry name" value="Glyco_hydro_32C"/>
    <property type="match status" value="1"/>
</dbReference>
<dbReference type="RefSeq" id="WP_077864790.1">
    <property type="nucleotide sequence ID" value="NZ_LZYZ01000002.1"/>
</dbReference>
<evidence type="ECO:0000256" key="5">
    <source>
        <dbReference type="ARBA" id="ARBA00022801"/>
    </source>
</evidence>
<comment type="caution">
    <text evidence="12">The sequence shown here is derived from an EMBL/GenBank/DDBJ whole genome shotgun (WGS) entry which is preliminary data.</text>
</comment>
<evidence type="ECO:0000256" key="9">
    <source>
        <dbReference type="RuleBase" id="RU365015"/>
    </source>
</evidence>
<comment type="subcellular location">
    <subcellularLocation>
        <location evidence="9">Cytoplasm</location>
    </subcellularLocation>
</comment>
<dbReference type="Pfam" id="PF00251">
    <property type="entry name" value="Glyco_hydro_32N"/>
    <property type="match status" value="1"/>
</dbReference>
<name>A0A1S8NDI7_CLOSA</name>
<dbReference type="GO" id="GO:0004564">
    <property type="term" value="F:beta-fructofuranosidase activity"/>
    <property type="evidence" value="ECO:0007669"/>
    <property type="project" value="UniProtKB-EC"/>
</dbReference>
<evidence type="ECO:0000256" key="6">
    <source>
        <dbReference type="ARBA" id="ARBA00023295"/>
    </source>
</evidence>
<dbReference type="InterPro" id="IPR051214">
    <property type="entry name" value="GH32_Enzymes"/>
</dbReference>
<keyword evidence="9" id="KW-0963">Cytoplasm</keyword>
<comment type="similarity">
    <text evidence="2 8">Belongs to the glycosyl hydrolase 32 family.</text>
</comment>
<feature type="domain" description="Glycosyl hydrolase family 32 N-terminal" evidence="10">
    <location>
        <begin position="30"/>
        <end position="334"/>
    </location>
</feature>
<reference evidence="12 13" key="1">
    <citation type="submission" date="2016-05" db="EMBL/GenBank/DDBJ databases">
        <title>Microbial solvent formation.</title>
        <authorList>
            <person name="Poehlein A."/>
            <person name="Montoya Solano J.D."/>
            <person name="Flitsch S."/>
            <person name="Krabben P."/>
            <person name="Duerre P."/>
            <person name="Daniel R."/>
        </authorList>
    </citation>
    <scope>NUCLEOTIDE SEQUENCE [LARGE SCALE GENOMIC DNA]</scope>
    <source>
        <strain evidence="12 13">L1-8</strain>
    </source>
</reference>
<dbReference type="GO" id="GO:0005985">
    <property type="term" value="P:sucrose metabolic process"/>
    <property type="evidence" value="ECO:0007669"/>
    <property type="project" value="UniProtKB-UniPathway"/>
</dbReference>
<evidence type="ECO:0000313" key="12">
    <source>
        <dbReference type="EMBL" id="OOM14537.1"/>
    </source>
</evidence>
<sequence length="492" mass="56987">MLRDNRIKKAEEALLKAKENINNRYRLGYHIMSQANWINDPNGLIQYKGEYHVFYQHHPYDENWGPMHWGHVKSKNLVNWEYCPIALAPGDEFDKDGCFSGSAVDNDGELTLIYTGHNYIDEEKDIFYQNQNIAISSDGIIFQKVKQNPVVAKPPVDSIHHFRDPKVWKHDDKWYMVLGNSTKDNVGRVILYTSEDLRKWEYVGVLAESNGELGYMWECPDFFELNGKHVLTFSPQGLDKKGDLYCNLYQTGYLVGEYDYEKNQFIHGSFNELDTGHDFYAVQTLLDDKGRRIAIGWMDMWESDMPTKEDGWCGALTLPRVLTLGKNNKIMMNPVEELKMLRESEHNECVNEYISETKSYLAKANSKLMELKATFNLNDCNAKSFGLKLRGVDKEETLLTYNLDNQKLTLDCSKCGKEKDGIRNSSLEKASKLLMHIFLDRSSIEVFINDGESTMTSRIYPKEDMLGVELFANNGEVQVEEFTYWNLKDTWK</sequence>
<dbReference type="EC" id="3.2.1.26" evidence="3 8"/>
<evidence type="ECO:0000256" key="2">
    <source>
        <dbReference type="ARBA" id="ARBA00009902"/>
    </source>
</evidence>
<gene>
    <name evidence="12" type="primary">sacA</name>
    <name evidence="12" type="ORF">CLOSAC_14170</name>
</gene>
<evidence type="ECO:0000256" key="3">
    <source>
        <dbReference type="ARBA" id="ARBA00012758"/>
    </source>
</evidence>
<evidence type="ECO:0000256" key="8">
    <source>
        <dbReference type="RuleBase" id="RU362110"/>
    </source>
</evidence>
<evidence type="ECO:0000256" key="7">
    <source>
        <dbReference type="ARBA" id="ARBA00033367"/>
    </source>
</evidence>
<dbReference type="NCBIfam" id="TIGR01322">
    <property type="entry name" value="scrB_fam"/>
    <property type="match status" value="1"/>
</dbReference>
<dbReference type="GO" id="GO:0005737">
    <property type="term" value="C:cytoplasm"/>
    <property type="evidence" value="ECO:0007669"/>
    <property type="project" value="UniProtKB-SubCell"/>
</dbReference>
<comment type="catalytic activity">
    <reaction evidence="8">
        <text>Hydrolysis of terminal non-reducing beta-D-fructofuranoside residues in beta-D-fructofuranosides.</text>
        <dbReference type="EC" id="3.2.1.26"/>
    </reaction>
</comment>
<comment type="function">
    <text evidence="9">Enables the bacterium to metabolize sucrose as a sole carbon source.</text>
</comment>
<feature type="domain" description="Glycosyl hydrolase family 32 C-terminal" evidence="11">
    <location>
        <begin position="337"/>
        <end position="486"/>
    </location>
</feature>
<proteinExistence type="inferred from homology"/>
<evidence type="ECO:0000313" key="13">
    <source>
        <dbReference type="Proteomes" id="UP000191154"/>
    </source>
</evidence>
<dbReference type="Gene3D" id="2.60.120.560">
    <property type="entry name" value="Exo-inulinase, domain 1"/>
    <property type="match status" value="1"/>
</dbReference>
<dbReference type="AlphaFoldDB" id="A0A1S8NDI7"/>
<protein>
    <recommendedName>
        <fullName evidence="4 8">Sucrose-6-phosphate hydrolase</fullName>
        <ecNumber evidence="3 8">3.2.1.26</ecNumber>
    </recommendedName>
    <alternativeName>
        <fullName evidence="7 9">Invertase</fullName>
    </alternativeName>
</protein>
<dbReference type="InterPro" id="IPR013189">
    <property type="entry name" value="Glyco_hydro_32_C"/>
</dbReference>
<dbReference type="SUPFAM" id="SSF75005">
    <property type="entry name" value="Arabinanase/levansucrase/invertase"/>
    <property type="match status" value="1"/>
</dbReference>
<dbReference type="SMART" id="SM00640">
    <property type="entry name" value="Glyco_32"/>
    <property type="match status" value="1"/>
</dbReference>
<keyword evidence="5 8" id="KW-0378">Hydrolase</keyword>
<dbReference type="UniPathway" id="UPA00238"/>
<dbReference type="InterPro" id="IPR001362">
    <property type="entry name" value="Glyco_hydro_32"/>
</dbReference>
<evidence type="ECO:0000256" key="4">
    <source>
        <dbReference type="ARBA" id="ARBA00019623"/>
    </source>
</evidence>
<dbReference type="CDD" id="cd08996">
    <property type="entry name" value="GH32_FFase"/>
    <property type="match status" value="1"/>
</dbReference>
<dbReference type="InterPro" id="IPR013148">
    <property type="entry name" value="Glyco_hydro_32_N"/>
</dbReference>
<dbReference type="InterPro" id="IPR023296">
    <property type="entry name" value="Glyco_hydro_beta-prop_sf"/>
</dbReference>
<dbReference type="Gene3D" id="2.115.10.20">
    <property type="entry name" value="Glycosyl hydrolase domain, family 43"/>
    <property type="match status" value="1"/>
</dbReference>
<evidence type="ECO:0000259" key="11">
    <source>
        <dbReference type="Pfam" id="PF08244"/>
    </source>
</evidence>
<keyword evidence="6 8" id="KW-0326">Glycosidase</keyword>
<evidence type="ECO:0000256" key="1">
    <source>
        <dbReference type="ARBA" id="ARBA00004914"/>
    </source>
</evidence>
<dbReference type="EMBL" id="LZYZ01000002">
    <property type="protein sequence ID" value="OOM14537.1"/>
    <property type="molecule type" value="Genomic_DNA"/>
</dbReference>
<evidence type="ECO:0000259" key="10">
    <source>
        <dbReference type="Pfam" id="PF00251"/>
    </source>
</evidence>
<dbReference type="PANTHER" id="PTHR43101:SF1">
    <property type="entry name" value="BETA-FRUCTOSIDASE"/>
    <property type="match status" value="1"/>
</dbReference>
<organism evidence="12 13">
    <name type="scientific">Clostridium saccharobutylicum</name>
    <dbReference type="NCBI Taxonomy" id="169679"/>
    <lineage>
        <taxon>Bacteria</taxon>
        <taxon>Bacillati</taxon>
        <taxon>Bacillota</taxon>
        <taxon>Clostridia</taxon>
        <taxon>Eubacteriales</taxon>
        <taxon>Clostridiaceae</taxon>
        <taxon>Clostridium</taxon>
    </lineage>
</organism>
<dbReference type="Proteomes" id="UP000191154">
    <property type="component" value="Unassembled WGS sequence"/>
</dbReference>
<dbReference type="SUPFAM" id="SSF49899">
    <property type="entry name" value="Concanavalin A-like lectins/glucanases"/>
    <property type="match status" value="1"/>
</dbReference>
<dbReference type="InterPro" id="IPR006232">
    <property type="entry name" value="Suc6P_hydrolase"/>
</dbReference>
<comment type="pathway">
    <text evidence="1 9">Glycan biosynthesis; sucrose metabolism.</text>
</comment>
<dbReference type="PANTHER" id="PTHR43101">
    <property type="entry name" value="BETA-FRUCTOSIDASE"/>
    <property type="match status" value="1"/>
</dbReference>